<evidence type="ECO:0000256" key="1">
    <source>
        <dbReference type="SAM" id="MobiDB-lite"/>
    </source>
</evidence>
<keyword evidence="3" id="KW-1185">Reference proteome</keyword>
<reference evidence="2 3" key="1">
    <citation type="submission" date="2016-07" db="EMBL/GenBank/DDBJ databases">
        <title>Pervasive Adenine N6-methylation of Active Genes in Fungi.</title>
        <authorList>
            <consortium name="DOE Joint Genome Institute"/>
            <person name="Mondo S.J."/>
            <person name="Dannebaum R.O."/>
            <person name="Kuo R.C."/>
            <person name="Labutti K."/>
            <person name="Haridas S."/>
            <person name="Kuo A."/>
            <person name="Salamov A."/>
            <person name="Ahrendt S.R."/>
            <person name="Lipzen A."/>
            <person name="Sullivan W."/>
            <person name="Andreopoulos W.B."/>
            <person name="Clum A."/>
            <person name="Lindquist E."/>
            <person name="Daum C."/>
            <person name="Ramamoorthy G.K."/>
            <person name="Gryganskyi A."/>
            <person name="Culley D."/>
            <person name="Magnuson J.K."/>
            <person name="James T.Y."/>
            <person name="O'Malley M.A."/>
            <person name="Stajich J.E."/>
            <person name="Spatafora J.W."/>
            <person name="Visel A."/>
            <person name="Grigoriev I.V."/>
        </authorList>
    </citation>
    <scope>NUCLEOTIDE SEQUENCE [LARGE SCALE GENOMIC DNA]</scope>
    <source>
        <strain evidence="2 3">NRRL 1336</strain>
    </source>
</reference>
<organism evidence="2 3">
    <name type="scientific">Absidia repens</name>
    <dbReference type="NCBI Taxonomy" id="90262"/>
    <lineage>
        <taxon>Eukaryota</taxon>
        <taxon>Fungi</taxon>
        <taxon>Fungi incertae sedis</taxon>
        <taxon>Mucoromycota</taxon>
        <taxon>Mucoromycotina</taxon>
        <taxon>Mucoromycetes</taxon>
        <taxon>Mucorales</taxon>
        <taxon>Cunninghamellaceae</taxon>
        <taxon>Absidia</taxon>
    </lineage>
</organism>
<evidence type="ECO:0000313" key="2">
    <source>
        <dbReference type="EMBL" id="ORZ21629.1"/>
    </source>
</evidence>
<dbReference type="EMBL" id="MCGE01000005">
    <property type="protein sequence ID" value="ORZ21629.1"/>
    <property type="molecule type" value="Genomic_DNA"/>
</dbReference>
<accession>A0A1X2ISY6</accession>
<feature type="compositionally biased region" description="Low complexity" evidence="1">
    <location>
        <begin position="136"/>
        <end position="145"/>
    </location>
</feature>
<dbReference type="Proteomes" id="UP000193560">
    <property type="component" value="Unassembled WGS sequence"/>
</dbReference>
<dbReference type="STRING" id="90262.A0A1X2ISY6"/>
<dbReference type="AlphaFoldDB" id="A0A1X2ISY6"/>
<dbReference type="OrthoDB" id="5578174at2759"/>
<name>A0A1X2ISY6_9FUNG</name>
<gene>
    <name evidence="2" type="ORF">BCR42DRAFT_407961</name>
</gene>
<protein>
    <recommendedName>
        <fullName evidence="4">Required for respiratory growth protein 9, mitochondrial</fullName>
    </recommendedName>
</protein>
<sequence length="145" mass="16591">MEANETCVKSDNGKDQIISGIGEQLKKKKETCNPVLLTFFFFLCQKKKKTGYPQKKYPDHYNSVSLATEFRISPEAVKRILKSKFRPEPIIADRQEKNRYAAMGVRKQQIQSKTITFPSTSSDMTSRKSPGKHHSSSSISTWKKE</sequence>
<proteinExistence type="predicted"/>
<feature type="region of interest" description="Disordered" evidence="1">
    <location>
        <begin position="111"/>
        <end position="145"/>
    </location>
</feature>
<evidence type="ECO:0000313" key="3">
    <source>
        <dbReference type="Proteomes" id="UP000193560"/>
    </source>
</evidence>
<comment type="caution">
    <text evidence="2">The sequence shown here is derived from an EMBL/GenBank/DDBJ whole genome shotgun (WGS) entry which is preliminary data.</text>
</comment>
<feature type="compositionally biased region" description="Polar residues" evidence="1">
    <location>
        <begin position="111"/>
        <end position="124"/>
    </location>
</feature>
<evidence type="ECO:0008006" key="4">
    <source>
        <dbReference type="Google" id="ProtNLM"/>
    </source>
</evidence>